<dbReference type="RefSeq" id="XP_025377425.1">
    <property type="nucleotide sequence ID" value="XM_025521611.1"/>
</dbReference>
<dbReference type="InParanoid" id="A0A316YLG9"/>
<dbReference type="STRING" id="215250.A0A316YLG9"/>
<evidence type="ECO:0000256" key="6">
    <source>
        <dbReference type="ARBA" id="ARBA00023163"/>
    </source>
</evidence>
<feature type="region of interest" description="Disordered" evidence="10">
    <location>
        <begin position="179"/>
        <end position="208"/>
    </location>
</feature>
<dbReference type="PANTHER" id="PTHR13381:SF0">
    <property type="entry name" value="MEDIATOR OF RNA POLYMERASE II TRANSCRIPTION SUBUNIT 21"/>
    <property type="match status" value="1"/>
</dbReference>
<evidence type="ECO:0000256" key="10">
    <source>
        <dbReference type="SAM" id="MobiDB-lite"/>
    </source>
</evidence>
<dbReference type="OrthoDB" id="526653at2759"/>
<keyword evidence="4 8" id="KW-0805">Transcription regulation</keyword>
<comment type="function">
    <text evidence="8">Component of the Mediator complex, a coactivator involved in the regulated transcription of nearly all RNA polymerase II-dependent genes. Mediator functions as a bridge to convey information from gene-specific regulatory proteins to the basal RNA polymerase II transcription machinery. Mediator is recruited to promoters by direct interactions with regulatory proteins and serves as a scaffold for the assembly of a functional preinitiation complex with RNA polymerase II and the general transcription factors.</text>
</comment>
<evidence type="ECO:0000256" key="3">
    <source>
        <dbReference type="ARBA" id="ARBA00019691"/>
    </source>
</evidence>
<dbReference type="GO" id="GO:0016592">
    <property type="term" value="C:mediator complex"/>
    <property type="evidence" value="ECO:0007669"/>
    <property type="project" value="UniProtKB-UniRule"/>
</dbReference>
<dbReference type="AlphaFoldDB" id="A0A316YLG9"/>
<feature type="region of interest" description="Disordered" evidence="10">
    <location>
        <begin position="1"/>
        <end position="32"/>
    </location>
</feature>
<evidence type="ECO:0000313" key="12">
    <source>
        <dbReference type="Proteomes" id="UP000245768"/>
    </source>
</evidence>
<dbReference type="InterPro" id="IPR021384">
    <property type="entry name" value="Mediator_Med21"/>
</dbReference>
<evidence type="ECO:0000256" key="7">
    <source>
        <dbReference type="ARBA" id="ARBA00023242"/>
    </source>
</evidence>
<dbReference type="SUPFAM" id="SSF140718">
    <property type="entry name" value="Mediator hinge subcomplex-like"/>
    <property type="match status" value="1"/>
</dbReference>
<keyword evidence="12" id="KW-1185">Reference proteome</keyword>
<evidence type="ECO:0000313" key="11">
    <source>
        <dbReference type="EMBL" id="PWN90227.1"/>
    </source>
</evidence>
<feature type="coiled-coil region" evidence="9">
    <location>
        <begin position="125"/>
        <end position="166"/>
    </location>
</feature>
<feature type="compositionally biased region" description="Low complexity" evidence="10">
    <location>
        <begin position="182"/>
        <end position="192"/>
    </location>
</feature>
<dbReference type="InterPro" id="IPR037212">
    <property type="entry name" value="Med7/Med21-like"/>
</dbReference>
<dbReference type="Pfam" id="PF11221">
    <property type="entry name" value="Med21"/>
    <property type="match status" value="1"/>
</dbReference>
<feature type="compositionally biased region" description="Polar residues" evidence="10">
    <location>
        <begin position="193"/>
        <end position="208"/>
    </location>
</feature>
<name>A0A316YLG9_9BASI</name>
<dbReference type="GO" id="GO:0006357">
    <property type="term" value="P:regulation of transcription by RNA polymerase II"/>
    <property type="evidence" value="ECO:0007669"/>
    <property type="project" value="TreeGrafter"/>
</dbReference>
<dbReference type="Proteomes" id="UP000245768">
    <property type="component" value="Unassembled WGS sequence"/>
</dbReference>
<evidence type="ECO:0000256" key="2">
    <source>
        <dbReference type="ARBA" id="ARBA00005770"/>
    </source>
</evidence>
<keyword evidence="5 8" id="KW-0010">Activator</keyword>
<dbReference type="GeneID" id="37043527"/>
<sequence>MDSSSEQHATLQSTSDRQIQVKLEGGSEEDAKREDVITLIEQDLSLLLRILTSSIHYISTRSSMVQLSDSIPLSRPTGAAGAYANSNMVERATMKESIDELTDDLIQKAKDIETLVDRLPVTQDEEAFQRELQGLDEEMKVANEEYRSALQEAKELKAQVDVLLKQLCDDHQSTRAALANVSSLESSSSSSLHQQTNNEQSNGKKAKR</sequence>
<evidence type="ECO:0000256" key="9">
    <source>
        <dbReference type="SAM" id="Coils"/>
    </source>
</evidence>
<organism evidence="11 12">
    <name type="scientific">Acaromyces ingoldii</name>
    <dbReference type="NCBI Taxonomy" id="215250"/>
    <lineage>
        <taxon>Eukaryota</taxon>
        <taxon>Fungi</taxon>
        <taxon>Dikarya</taxon>
        <taxon>Basidiomycota</taxon>
        <taxon>Ustilaginomycotina</taxon>
        <taxon>Exobasidiomycetes</taxon>
        <taxon>Exobasidiales</taxon>
        <taxon>Cryptobasidiaceae</taxon>
        <taxon>Acaromyces</taxon>
    </lineage>
</organism>
<feature type="compositionally biased region" description="Polar residues" evidence="10">
    <location>
        <begin position="1"/>
        <end position="18"/>
    </location>
</feature>
<dbReference type="EMBL" id="KZ819636">
    <property type="protein sequence ID" value="PWN90227.1"/>
    <property type="molecule type" value="Genomic_DNA"/>
</dbReference>
<keyword evidence="7 8" id="KW-0539">Nucleus</keyword>
<protein>
    <recommendedName>
        <fullName evidence="3 8">Mediator of RNA polymerase II transcription subunit 21</fullName>
    </recommendedName>
</protein>
<dbReference type="Gene3D" id="6.10.280.10">
    <property type="entry name" value="Mediator complex, subunit Med21"/>
    <property type="match status" value="1"/>
</dbReference>
<dbReference type="GO" id="GO:0003712">
    <property type="term" value="F:transcription coregulator activity"/>
    <property type="evidence" value="ECO:0007669"/>
    <property type="project" value="TreeGrafter"/>
</dbReference>
<comment type="subcellular location">
    <subcellularLocation>
        <location evidence="1 8">Nucleus</location>
    </subcellularLocation>
</comment>
<evidence type="ECO:0000256" key="4">
    <source>
        <dbReference type="ARBA" id="ARBA00023015"/>
    </source>
</evidence>
<reference evidence="11 12" key="1">
    <citation type="journal article" date="2018" name="Mol. Biol. Evol.">
        <title>Broad Genomic Sampling Reveals a Smut Pathogenic Ancestry of the Fungal Clade Ustilaginomycotina.</title>
        <authorList>
            <person name="Kijpornyongpan T."/>
            <person name="Mondo S.J."/>
            <person name="Barry K."/>
            <person name="Sandor L."/>
            <person name="Lee J."/>
            <person name="Lipzen A."/>
            <person name="Pangilinan J."/>
            <person name="LaButti K."/>
            <person name="Hainaut M."/>
            <person name="Henrissat B."/>
            <person name="Grigoriev I.V."/>
            <person name="Spatafora J.W."/>
            <person name="Aime M.C."/>
        </authorList>
    </citation>
    <scope>NUCLEOTIDE SEQUENCE [LARGE SCALE GENOMIC DNA]</scope>
    <source>
        <strain evidence="11 12">MCA 4198</strain>
    </source>
</reference>
<keyword evidence="9" id="KW-0175">Coiled coil</keyword>
<comment type="subunit">
    <text evidence="8">Component of the Mediator complex.</text>
</comment>
<proteinExistence type="inferred from homology"/>
<evidence type="ECO:0000256" key="5">
    <source>
        <dbReference type="ARBA" id="ARBA00023159"/>
    </source>
</evidence>
<dbReference type="PANTHER" id="PTHR13381">
    <property type="entry name" value="RNA POLYMERASE II HOLOENZYME COMPONENT SRB7"/>
    <property type="match status" value="1"/>
</dbReference>
<evidence type="ECO:0000256" key="1">
    <source>
        <dbReference type="ARBA" id="ARBA00004123"/>
    </source>
</evidence>
<evidence type="ECO:0000256" key="8">
    <source>
        <dbReference type="RuleBase" id="RU366036"/>
    </source>
</evidence>
<gene>
    <name evidence="11" type="ORF">FA10DRAFT_266715</name>
</gene>
<comment type="similarity">
    <text evidence="2 8">Belongs to the Mediator complex subunit 21 family.</text>
</comment>
<accession>A0A316YLG9</accession>
<keyword evidence="6 8" id="KW-0804">Transcription</keyword>